<accession>A0A024FTE9</accession>
<dbReference type="InParanoid" id="A0A024FTE9"/>
<evidence type="ECO:0000313" key="2">
    <source>
        <dbReference type="EMBL" id="CCI10296.1"/>
    </source>
</evidence>
<dbReference type="CDD" id="cd23767">
    <property type="entry name" value="IQCD"/>
    <property type="match status" value="1"/>
</dbReference>
<feature type="compositionally biased region" description="Polar residues" evidence="1">
    <location>
        <begin position="1"/>
        <end position="17"/>
    </location>
</feature>
<evidence type="ECO:0000256" key="1">
    <source>
        <dbReference type="SAM" id="MobiDB-lite"/>
    </source>
</evidence>
<dbReference type="SMART" id="SM00015">
    <property type="entry name" value="IQ"/>
    <property type="match status" value="1"/>
</dbReference>
<dbReference type="PROSITE" id="PS50096">
    <property type="entry name" value="IQ"/>
    <property type="match status" value="1"/>
</dbReference>
<reference evidence="2 3" key="1">
    <citation type="submission" date="2012-05" db="EMBL/GenBank/DDBJ databases">
        <title>Recombination and specialization in a pathogen metapopulation.</title>
        <authorList>
            <person name="Gardiner A."/>
            <person name="Kemen E."/>
            <person name="Schultz-Larsen T."/>
            <person name="MacLean D."/>
            <person name="Van Oosterhout C."/>
            <person name="Jones J.D.G."/>
        </authorList>
    </citation>
    <scope>NUCLEOTIDE SEQUENCE [LARGE SCALE GENOMIC DNA]</scope>
    <source>
        <strain evidence="2 3">Ac Nc2</strain>
    </source>
</reference>
<dbReference type="Proteomes" id="UP000053237">
    <property type="component" value="Unassembled WGS sequence"/>
</dbReference>
<dbReference type="Pfam" id="PF00612">
    <property type="entry name" value="IQ"/>
    <property type="match status" value="1"/>
</dbReference>
<keyword evidence="3" id="KW-1185">Reference proteome</keyword>
<evidence type="ECO:0000313" key="3">
    <source>
        <dbReference type="Proteomes" id="UP000053237"/>
    </source>
</evidence>
<protein>
    <submittedName>
        <fullName evidence="2">Uncharacterized protein</fullName>
    </submittedName>
</protein>
<dbReference type="EMBL" id="CAIX01000204">
    <property type="protein sequence ID" value="CCI10296.1"/>
    <property type="molecule type" value="Genomic_DNA"/>
</dbReference>
<dbReference type="AlphaFoldDB" id="A0A024FTE9"/>
<sequence length="341" mass="40406">MSLPLSNKTSSKLFTSRHSSDDQQRIRISEHRIRPTSPARTYYLKGGRVSYDTREPLVKESRLVRDHTKRRRQRRTPLKHSTSLPAFLSIQEAEFCELESFLSTYRFQKKCTPAAVKIQSTWRMYKKRKAYRKWAKYVEKRYRKLFQRWAFSAKVSRILRVSVQRKFLHAWRHQVKSTLRNLELEIGIFEYAQLRGKLTPLAVNLFLKKKKSLAQNSVIQNDGSLRKESLSWYLNPAYDVLKECTEKESSRVSRVRRLHSKAAAFIATKIRERLFISWRDHNFCHGRKGLDARFYINGAVRTALTSRSRWPGELAAAIFSSWSRWVRDRRSKRHPGRGLTR</sequence>
<gene>
    <name evidence="2" type="ORF">BN9_091500</name>
</gene>
<proteinExistence type="predicted"/>
<organism evidence="2 3">
    <name type="scientific">Albugo candida</name>
    <dbReference type="NCBI Taxonomy" id="65357"/>
    <lineage>
        <taxon>Eukaryota</taxon>
        <taxon>Sar</taxon>
        <taxon>Stramenopiles</taxon>
        <taxon>Oomycota</taxon>
        <taxon>Peronosporomycetes</taxon>
        <taxon>Albuginales</taxon>
        <taxon>Albuginaceae</taxon>
        <taxon>Albugo</taxon>
    </lineage>
</organism>
<name>A0A024FTE9_9STRA</name>
<comment type="caution">
    <text evidence="2">The sequence shown here is derived from an EMBL/GenBank/DDBJ whole genome shotgun (WGS) entry which is preliminary data.</text>
</comment>
<dbReference type="InterPro" id="IPR000048">
    <property type="entry name" value="IQ_motif_EF-hand-BS"/>
</dbReference>
<feature type="region of interest" description="Disordered" evidence="1">
    <location>
        <begin position="1"/>
        <end position="25"/>
    </location>
</feature>